<feature type="region of interest" description="Disordered" evidence="1">
    <location>
        <begin position="1"/>
        <end position="30"/>
    </location>
</feature>
<proteinExistence type="predicted"/>
<organism evidence="2 3">
    <name type="scientific">Rattus norvegicus</name>
    <name type="common">Rat</name>
    <dbReference type="NCBI Taxonomy" id="10116"/>
    <lineage>
        <taxon>Eukaryota</taxon>
        <taxon>Metazoa</taxon>
        <taxon>Chordata</taxon>
        <taxon>Craniata</taxon>
        <taxon>Vertebrata</taxon>
        <taxon>Euteleostomi</taxon>
        <taxon>Mammalia</taxon>
        <taxon>Eutheria</taxon>
        <taxon>Euarchontoglires</taxon>
        <taxon>Glires</taxon>
        <taxon>Rodentia</taxon>
        <taxon>Myomorpha</taxon>
        <taxon>Muroidea</taxon>
        <taxon>Muridae</taxon>
        <taxon>Murinae</taxon>
        <taxon>Rattus</taxon>
    </lineage>
</organism>
<dbReference type="EMBL" id="CH473964">
    <property type="protein sequence ID" value="EDM02079.1"/>
    <property type="molecule type" value="Genomic_DNA"/>
</dbReference>
<accession>A6IL60</accession>
<evidence type="ECO:0000313" key="3">
    <source>
        <dbReference type="Proteomes" id="UP000234681"/>
    </source>
</evidence>
<gene>
    <name evidence="2" type="ORF">rCG_63420</name>
</gene>
<sequence length="30" mass="3101">MVRPLAPSSPDSVPISLLCSDSPCTGQREG</sequence>
<evidence type="ECO:0000313" key="2">
    <source>
        <dbReference type="EMBL" id="EDM02079.1"/>
    </source>
</evidence>
<evidence type="ECO:0000256" key="1">
    <source>
        <dbReference type="SAM" id="MobiDB-lite"/>
    </source>
</evidence>
<reference evidence="2 3" key="1">
    <citation type="submission" date="2005-09" db="EMBL/GenBank/DDBJ databases">
        <authorList>
            <person name="Mural R.J."/>
            <person name="Li P.W."/>
            <person name="Adams M.D."/>
            <person name="Amanatides P.G."/>
            <person name="Baden-Tillson H."/>
            <person name="Barnstead M."/>
            <person name="Chin S.H."/>
            <person name="Dew I."/>
            <person name="Evans C.A."/>
            <person name="Ferriera S."/>
            <person name="Flanigan M."/>
            <person name="Fosler C."/>
            <person name="Glodek A."/>
            <person name="Gu Z."/>
            <person name="Holt R.A."/>
            <person name="Jennings D."/>
            <person name="Kraft C.L."/>
            <person name="Lu F."/>
            <person name="Nguyen T."/>
            <person name="Nusskern D.R."/>
            <person name="Pfannkoch C.M."/>
            <person name="Sitter C."/>
            <person name="Sutton G.G."/>
            <person name="Venter J.C."/>
            <person name="Wang Z."/>
            <person name="Woodage T."/>
            <person name="Zheng X.H."/>
            <person name="Zhong F."/>
        </authorList>
    </citation>
    <scope>NUCLEOTIDE SEQUENCE [LARGE SCALE GENOMIC DNA]</scope>
    <source>
        <strain>BN</strain>
        <strain evidence="3">Sprague-Dawley</strain>
    </source>
</reference>
<name>A6IL60_RAT</name>
<protein>
    <submittedName>
        <fullName evidence="2">RCG63420</fullName>
    </submittedName>
</protein>
<dbReference type="Proteomes" id="UP000234681">
    <property type="component" value="Chromosome 4"/>
</dbReference>
<dbReference type="AlphaFoldDB" id="A6IL60"/>